<comment type="caution">
    <text evidence="1">The sequence shown here is derived from an EMBL/GenBank/DDBJ whole genome shotgun (WGS) entry which is preliminary data.</text>
</comment>
<dbReference type="EMBL" id="ABCS01000009">
    <property type="protein sequence ID" value="EDM80641.1"/>
    <property type="molecule type" value="Genomic_DNA"/>
</dbReference>
<name>A6G0J5_9BACT</name>
<sequence>MEHWVSQTKCLEPGGNPSLIYEWTNYRYAMPELNSSKGERPDLLDPYDVQAAGWFRLRLPSLEVELLTEAVPEPHRTRAEATMRRFKLADNPKIVRLRRGYLLNYQSGDVTLRFLREHDPMLAMALEELFSADEEALSVVQRGFRAKLARSRHMAGATTP</sequence>
<dbReference type="Proteomes" id="UP000005801">
    <property type="component" value="Unassembled WGS sequence"/>
</dbReference>
<accession>A6G0J5</accession>
<evidence type="ECO:0000313" key="1">
    <source>
        <dbReference type="EMBL" id="EDM80641.1"/>
    </source>
</evidence>
<evidence type="ECO:0000313" key="2">
    <source>
        <dbReference type="Proteomes" id="UP000005801"/>
    </source>
</evidence>
<dbReference type="eggNOG" id="COG1403">
    <property type="taxonomic scope" value="Bacteria"/>
</dbReference>
<dbReference type="AlphaFoldDB" id="A6G0J5"/>
<organism evidence="1 2">
    <name type="scientific">Plesiocystis pacifica SIR-1</name>
    <dbReference type="NCBI Taxonomy" id="391625"/>
    <lineage>
        <taxon>Bacteria</taxon>
        <taxon>Pseudomonadati</taxon>
        <taxon>Myxococcota</taxon>
        <taxon>Polyangia</taxon>
        <taxon>Nannocystales</taxon>
        <taxon>Nannocystaceae</taxon>
        <taxon>Plesiocystis</taxon>
    </lineage>
</organism>
<proteinExistence type="predicted"/>
<protein>
    <submittedName>
        <fullName evidence="1">Uncharacterized protein</fullName>
    </submittedName>
</protein>
<dbReference type="STRING" id="391625.PPSIR1_37149"/>
<reference evidence="1 2" key="1">
    <citation type="submission" date="2007-06" db="EMBL/GenBank/DDBJ databases">
        <authorList>
            <person name="Shimkets L."/>
            <person name="Ferriera S."/>
            <person name="Johnson J."/>
            <person name="Kravitz S."/>
            <person name="Beeson K."/>
            <person name="Sutton G."/>
            <person name="Rogers Y.-H."/>
            <person name="Friedman R."/>
            <person name="Frazier M."/>
            <person name="Venter J.C."/>
        </authorList>
    </citation>
    <scope>NUCLEOTIDE SEQUENCE [LARGE SCALE GENOMIC DNA]</scope>
    <source>
        <strain evidence="1 2">SIR-1</strain>
    </source>
</reference>
<keyword evidence="2" id="KW-1185">Reference proteome</keyword>
<gene>
    <name evidence="1" type="ORF">PPSIR1_37149</name>
</gene>